<evidence type="ECO:0000256" key="3">
    <source>
        <dbReference type="ARBA" id="ARBA00022801"/>
    </source>
</evidence>
<feature type="domain" description="Peptidase S8/S53" evidence="8">
    <location>
        <begin position="173"/>
        <end position="410"/>
    </location>
</feature>
<keyword evidence="7" id="KW-0732">Signal</keyword>
<dbReference type="GO" id="GO:0006508">
    <property type="term" value="P:proteolysis"/>
    <property type="evidence" value="ECO:0007669"/>
    <property type="project" value="UniProtKB-KW"/>
</dbReference>
<evidence type="ECO:0000256" key="1">
    <source>
        <dbReference type="ARBA" id="ARBA00011073"/>
    </source>
</evidence>
<dbReference type="PROSITE" id="PS00136">
    <property type="entry name" value="SUBTILASE_ASP"/>
    <property type="match status" value="1"/>
</dbReference>
<keyword evidence="4 5" id="KW-0720">Serine protease</keyword>
<evidence type="ECO:0000256" key="6">
    <source>
        <dbReference type="SAM" id="MobiDB-lite"/>
    </source>
</evidence>
<sequence length="431" mass="44114">MKKPLLKAVIAATSAAAGLSLTAVITGPASPAVAAVRPASTTVHIIQVNGTEPTEEAVARRAAELITRHGGELRRVYHAASQAFSVSLTEEQVNRYYADTRVDSITSDRVYRVAGRVTGQPRALRPSGAAGPALGGIQWSPPSWGLDRIDQRDLPLDDVYAFPASGAGVDTYIVDTGVRVGHQEFRGGRAHGAYDAITRRPGGDSDCNGHGTASAATAAGRWTGVAKAATVRSVRAFGCDGTGTLEHIMSAVDWITAHADGPSVVNLGFSGEPGSVLDLQLYRMTELGIAYTAAAGNGDASGQGVESCETTPARQTTAITVAATDRDDRRPAWSNHGHCVHLFAPGTGITTAGARGDSAYAVLTGTSAATAEVTGAAALHLARHPDATPVELDAALAAAATRGHVGDAGPDSPDLLLHTGPARGTSGGGER</sequence>
<feature type="active site" description="Charge relay system" evidence="5">
    <location>
        <position position="210"/>
    </location>
</feature>
<feature type="active site" description="Charge relay system" evidence="5">
    <location>
        <position position="367"/>
    </location>
</feature>
<evidence type="ECO:0000256" key="4">
    <source>
        <dbReference type="ARBA" id="ARBA00022825"/>
    </source>
</evidence>
<dbReference type="InterPro" id="IPR050131">
    <property type="entry name" value="Peptidase_S8_subtilisin-like"/>
</dbReference>
<dbReference type="KEGG" id="sast:CD934_31330"/>
<dbReference type="InterPro" id="IPR034193">
    <property type="entry name" value="PCSK9_ProteinaseK-like"/>
</dbReference>
<evidence type="ECO:0000256" key="2">
    <source>
        <dbReference type="ARBA" id="ARBA00022670"/>
    </source>
</evidence>
<dbReference type="InterPro" id="IPR000209">
    <property type="entry name" value="Peptidase_S8/S53_dom"/>
</dbReference>
<gene>
    <name evidence="10" type="ORF">CD934_31330</name>
</gene>
<feature type="domain" description="Inhibitor I9" evidence="9">
    <location>
        <begin position="62"/>
        <end position="113"/>
    </location>
</feature>
<reference evidence="10 11" key="1">
    <citation type="submission" date="2017-07" db="EMBL/GenBank/DDBJ databases">
        <title>The Complete Genome of Streptomyces asterosporus-ZSY.</title>
        <authorList>
            <person name="Zhang S."/>
        </authorList>
    </citation>
    <scope>NUCLEOTIDE SEQUENCE [LARGE SCALE GENOMIC DNA]</scope>
    <source>
        <strain evidence="10 11">DSM 41452</strain>
    </source>
</reference>
<evidence type="ECO:0000259" key="9">
    <source>
        <dbReference type="Pfam" id="PF05922"/>
    </source>
</evidence>
<feature type="active site" description="Charge relay system" evidence="5">
    <location>
        <position position="175"/>
    </location>
</feature>
<dbReference type="CDD" id="cd04077">
    <property type="entry name" value="Peptidases_S8_PCSK9_ProteinaseK_like"/>
    <property type="match status" value="1"/>
</dbReference>
<dbReference type="InterPro" id="IPR015500">
    <property type="entry name" value="Peptidase_S8_subtilisin-rel"/>
</dbReference>
<accession>A0A514JZA6</accession>
<dbReference type="PANTHER" id="PTHR43806">
    <property type="entry name" value="PEPTIDASE S8"/>
    <property type="match status" value="1"/>
</dbReference>
<dbReference type="Gene3D" id="3.30.70.80">
    <property type="entry name" value="Peptidase S8 propeptide/proteinase inhibitor I9"/>
    <property type="match status" value="1"/>
</dbReference>
<feature type="signal peptide" evidence="7">
    <location>
        <begin position="1"/>
        <end position="34"/>
    </location>
</feature>
<dbReference type="Gene3D" id="3.40.50.200">
    <property type="entry name" value="Peptidase S8/S53 domain"/>
    <property type="match status" value="1"/>
</dbReference>
<dbReference type="AlphaFoldDB" id="A0A514JZA6"/>
<comment type="similarity">
    <text evidence="1 5">Belongs to the peptidase S8 family.</text>
</comment>
<dbReference type="PROSITE" id="PS51892">
    <property type="entry name" value="SUBTILASE"/>
    <property type="match status" value="1"/>
</dbReference>
<keyword evidence="2 5" id="KW-0645">Protease</keyword>
<name>A0A514JZA6_9ACTN</name>
<dbReference type="RefSeq" id="WP_142233783.1">
    <property type="nucleotide sequence ID" value="NZ_CP022310.1"/>
</dbReference>
<evidence type="ECO:0000256" key="7">
    <source>
        <dbReference type="SAM" id="SignalP"/>
    </source>
</evidence>
<evidence type="ECO:0000313" key="11">
    <source>
        <dbReference type="Proteomes" id="UP000316215"/>
    </source>
</evidence>
<dbReference type="Pfam" id="PF00082">
    <property type="entry name" value="Peptidase_S8"/>
    <property type="match status" value="1"/>
</dbReference>
<evidence type="ECO:0000256" key="5">
    <source>
        <dbReference type="PROSITE-ProRule" id="PRU01240"/>
    </source>
</evidence>
<dbReference type="SUPFAM" id="SSF52743">
    <property type="entry name" value="Subtilisin-like"/>
    <property type="match status" value="1"/>
</dbReference>
<evidence type="ECO:0000259" key="8">
    <source>
        <dbReference type="Pfam" id="PF00082"/>
    </source>
</evidence>
<dbReference type="InterPro" id="IPR023827">
    <property type="entry name" value="Peptidase_S8_Asp-AS"/>
</dbReference>
<dbReference type="PRINTS" id="PR00723">
    <property type="entry name" value="SUBTILISIN"/>
</dbReference>
<feature type="region of interest" description="Disordered" evidence="6">
    <location>
        <begin position="403"/>
        <end position="431"/>
    </location>
</feature>
<proteinExistence type="inferred from homology"/>
<dbReference type="Pfam" id="PF05922">
    <property type="entry name" value="Inhibitor_I9"/>
    <property type="match status" value="1"/>
</dbReference>
<dbReference type="GO" id="GO:0004252">
    <property type="term" value="F:serine-type endopeptidase activity"/>
    <property type="evidence" value="ECO:0007669"/>
    <property type="project" value="UniProtKB-UniRule"/>
</dbReference>
<dbReference type="Proteomes" id="UP000316215">
    <property type="component" value="Chromosome"/>
</dbReference>
<dbReference type="GO" id="GO:0005615">
    <property type="term" value="C:extracellular space"/>
    <property type="evidence" value="ECO:0007669"/>
    <property type="project" value="TreeGrafter"/>
</dbReference>
<dbReference type="FunFam" id="3.40.50.200:FF:000016">
    <property type="entry name" value="Proprotein convertase subtilisin/kexin type 9"/>
    <property type="match status" value="1"/>
</dbReference>
<feature type="chain" id="PRO_5022052575" evidence="7">
    <location>
        <begin position="35"/>
        <end position="431"/>
    </location>
</feature>
<dbReference type="InterPro" id="IPR037045">
    <property type="entry name" value="S8pro/Inhibitor_I9_sf"/>
</dbReference>
<dbReference type="PANTHER" id="PTHR43806:SF11">
    <property type="entry name" value="CEREVISIN-RELATED"/>
    <property type="match status" value="1"/>
</dbReference>
<organism evidence="10 11">
    <name type="scientific">Streptomyces calvus</name>
    <dbReference type="NCBI Taxonomy" id="67282"/>
    <lineage>
        <taxon>Bacteria</taxon>
        <taxon>Bacillati</taxon>
        <taxon>Actinomycetota</taxon>
        <taxon>Actinomycetes</taxon>
        <taxon>Kitasatosporales</taxon>
        <taxon>Streptomycetaceae</taxon>
        <taxon>Streptomyces</taxon>
    </lineage>
</organism>
<dbReference type="InterPro" id="IPR036852">
    <property type="entry name" value="Peptidase_S8/S53_dom_sf"/>
</dbReference>
<protein>
    <submittedName>
        <fullName evidence="10">Serine protease</fullName>
    </submittedName>
</protein>
<dbReference type="InterPro" id="IPR010259">
    <property type="entry name" value="S8pro/Inhibitor_I9"/>
</dbReference>
<keyword evidence="3 5" id="KW-0378">Hydrolase</keyword>
<evidence type="ECO:0000313" key="10">
    <source>
        <dbReference type="EMBL" id="QDI72685.1"/>
    </source>
</evidence>
<keyword evidence="11" id="KW-1185">Reference proteome</keyword>
<dbReference type="EMBL" id="CP022310">
    <property type="protein sequence ID" value="QDI72685.1"/>
    <property type="molecule type" value="Genomic_DNA"/>
</dbReference>